<protein>
    <submittedName>
        <fullName evidence="2">Uncharacterized protein</fullName>
    </submittedName>
</protein>
<accession>A0A3P7JNE4</accession>
<sequence>MNVDDNGNSYAEMRTVTFSNNESRVPNSHDVVGDGFTQLPVIMSDGEGKEFMVHFADDRDMENMENIDEDIELGVGTDGLKVSFQREDGSGDTHEENRHGNPIPDQERFLPIG</sequence>
<gene>
    <name evidence="2" type="ORF">SVUK_LOCUS16537</name>
</gene>
<dbReference type="EMBL" id="UYYB01113396">
    <property type="protein sequence ID" value="VDM81539.1"/>
    <property type="molecule type" value="Genomic_DNA"/>
</dbReference>
<feature type="region of interest" description="Disordered" evidence="1">
    <location>
        <begin position="85"/>
        <end position="113"/>
    </location>
</feature>
<keyword evidence="3" id="KW-1185">Reference proteome</keyword>
<proteinExistence type="predicted"/>
<dbReference type="OrthoDB" id="386949at2759"/>
<reference evidence="2 3" key="1">
    <citation type="submission" date="2018-11" db="EMBL/GenBank/DDBJ databases">
        <authorList>
            <consortium name="Pathogen Informatics"/>
        </authorList>
    </citation>
    <scope>NUCLEOTIDE SEQUENCE [LARGE SCALE GENOMIC DNA]</scope>
</reference>
<dbReference type="AlphaFoldDB" id="A0A3P7JNE4"/>
<evidence type="ECO:0000256" key="1">
    <source>
        <dbReference type="SAM" id="MobiDB-lite"/>
    </source>
</evidence>
<evidence type="ECO:0000313" key="3">
    <source>
        <dbReference type="Proteomes" id="UP000270094"/>
    </source>
</evidence>
<organism evidence="2 3">
    <name type="scientific">Strongylus vulgaris</name>
    <name type="common">Blood worm</name>
    <dbReference type="NCBI Taxonomy" id="40348"/>
    <lineage>
        <taxon>Eukaryota</taxon>
        <taxon>Metazoa</taxon>
        <taxon>Ecdysozoa</taxon>
        <taxon>Nematoda</taxon>
        <taxon>Chromadorea</taxon>
        <taxon>Rhabditida</taxon>
        <taxon>Rhabditina</taxon>
        <taxon>Rhabditomorpha</taxon>
        <taxon>Strongyloidea</taxon>
        <taxon>Strongylidae</taxon>
        <taxon>Strongylus</taxon>
    </lineage>
</organism>
<evidence type="ECO:0000313" key="2">
    <source>
        <dbReference type="EMBL" id="VDM81539.1"/>
    </source>
</evidence>
<dbReference type="Proteomes" id="UP000270094">
    <property type="component" value="Unassembled WGS sequence"/>
</dbReference>
<feature type="compositionally biased region" description="Basic and acidic residues" evidence="1">
    <location>
        <begin position="85"/>
        <end position="99"/>
    </location>
</feature>
<name>A0A3P7JNE4_STRVU</name>